<dbReference type="Pfam" id="PF13692">
    <property type="entry name" value="Glyco_trans_1_4"/>
    <property type="match status" value="1"/>
</dbReference>
<dbReference type="OrthoDB" id="9790710at2"/>
<evidence type="ECO:0000259" key="1">
    <source>
        <dbReference type="Pfam" id="PF13439"/>
    </source>
</evidence>
<keyword evidence="3" id="KW-1185">Reference proteome</keyword>
<dbReference type="PANTHER" id="PTHR45947">
    <property type="entry name" value="SULFOQUINOVOSYL TRANSFERASE SQD2"/>
    <property type="match status" value="1"/>
</dbReference>
<accession>A0A222E061</accession>
<reference evidence="2 3" key="1">
    <citation type="submission" date="2017-07" db="EMBL/GenBank/DDBJ databases">
        <title>Genome Sequence of Antarctobacter heliothermus Strain SMS3 Isolated from a culture of the Diatom Skeletonema marinoi.</title>
        <authorList>
            <person name="Topel M."/>
            <person name="Pinder M.I.M."/>
            <person name="Johansson O.N."/>
            <person name="Kourtchenko O."/>
            <person name="Godhe A."/>
            <person name="Clarke A.K."/>
        </authorList>
    </citation>
    <scope>NUCLEOTIDE SEQUENCE [LARGE SCALE GENOMIC DNA]</scope>
    <source>
        <strain evidence="2 3">SMS3</strain>
    </source>
</reference>
<dbReference type="KEGG" id="aht:ANTHELSMS3_00859"/>
<dbReference type="EMBL" id="CP022540">
    <property type="protein sequence ID" value="ASP19576.1"/>
    <property type="molecule type" value="Genomic_DNA"/>
</dbReference>
<dbReference type="GO" id="GO:0102710">
    <property type="term" value="F:D-inositol-3-phosphate glycosyltransferase activity"/>
    <property type="evidence" value="ECO:0007669"/>
    <property type="project" value="UniProtKB-EC"/>
</dbReference>
<protein>
    <submittedName>
        <fullName evidence="2">D-inositol 3-phosphate glycosyltransferase</fullName>
        <ecNumber evidence="2">2.4.1.250</ecNumber>
    </submittedName>
</protein>
<dbReference type="EC" id="2.4.1.250" evidence="2"/>
<dbReference type="SUPFAM" id="SSF53756">
    <property type="entry name" value="UDP-Glycosyltransferase/glycogen phosphorylase"/>
    <property type="match status" value="1"/>
</dbReference>
<organism evidence="2 3">
    <name type="scientific">Antarctobacter heliothermus</name>
    <dbReference type="NCBI Taxonomy" id="74033"/>
    <lineage>
        <taxon>Bacteria</taxon>
        <taxon>Pseudomonadati</taxon>
        <taxon>Pseudomonadota</taxon>
        <taxon>Alphaproteobacteria</taxon>
        <taxon>Rhodobacterales</taxon>
        <taxon>Roseobacteraceae</taxon>
        <taxon>Antarctobacter</taxon>
    </lineage>
</organism>
<dbReference type="CDD" id="cd03801">
    <property type="entry name" value="GT4_PimA-like"/>
    <property type="match status" value="1"/>
</dbReference>
<dbReference type="AlphaFoldDB" id="A0A222E061"/>
<dbReference type="Gene3D" id="3.40.50.2000">
    <property type="entry name" value="Glycogen Phosphorylase B"/>
    <property type="match status" value="2"/>
</dbReference>
<feature type="domain" description="Glycosyltransferase subfamily 4-like N-terminal" evidence="1">
    <location>
        <begin position="30"/>
        <end position="195"/>
    </location>
</feature>
<proteinExistence type="predicted"/>
<dbReference type="Pfam" id="PF13439">
    <property type="entry name" value="Glyco_transf_4"/>
    <property type="match status" value="1"/>
</dbReference>
<name>A0A222E061_9RHOB</name>
<dbReference type="RefSeq" id="WP_094033795.1">
    <property type="nucleotide sequence ID" value="NZ_CP022540.1"/>
</dbReference>
<gene>
    <name evidence="2" type="ORF">ANTHELSMS3_00859</name>
</gene>
<dbReference type="InterPro" id="IPR028098">
    <property type="entry name" value="Glyco_trans_4-like_N"/>
</dbReference>
<dbReference type="PANTHER" id="PTHR45947:SF3">
    <property type="entry name" value="SULFOQUINOVOSYL TRANSFERASE SQD2"/>
    <property type="match status" value="1"/>
</dbReference>
<evidence type="ECO:0000313" key="2">
    <source>
        <dbReference type="EMBL" id="ASP19576.1"/>
    </source>
</evidence>
<keyword evidence="2" id="KW-0808">Transferase</keyword>
<dbReference type="Proteomes" id="UP000203589">
    <property type="component" value="Chromosome"/>
</dbReference>
<dbReference type="InterPro" id="IPR050194">
    <property type="entry name" value="Glycosyltransferase_grp1"/>
</dbReference>
<keyword evidence="2" id="KW-0328">Glycosyltransferase</keyword>
<evidence type="ECO:0000313" key="3">
    <source>
        <dbReference type="Proteomes" id="UP000203589"/>
    </source>
</evidence>
<sequence length="396" mass="43368">MTRERLRIAYLCDMSPLDRTLYSGGNARIHDALQKHAGDVTILPQTWARAEPVRRLIHAMPEALNLRARWRAQYALRRVIARGIEAELQRGGYDVLFGAYALHALAGVRTPTGMVTAFTSDATQTVYRLSEVGRAHKRVFVVGPLLDKWVERRERAALAQADLLLWPSAWLKDAVTARYGVDPGRNHLVPWGANIATPPPAASNTLRRDAPVRLLVIGRNWSAKGGPEAFDTMMELRAQGVDARLTVIGCQPPRVHCNAHVTVHSQLNKAVPADLAQFNAALAEAHFMVMPSFESYGFAFCEAAAHGLPSLCLRVGGVPVRDGITGHALPPGADAADFAQKILGYLDDPASYARLCQSAREEFKTQLNWDSWGQTTADLLQEAVARKRDGSSDTAA</sequence>